<gene>
    <name evidence="4" type="ORF">C3F09_05255</name>
</gene>
<keyword evidence="3" id="KW-1133">Transmembrane helix</keyword>
<evidence type="ECO:0008006" key="6">
    <source>
        <dbReference type="Google" id="ProtNLM"/>
    </source>
</evidence>
<evidence type="ECO:0000256" key="2">
    <source>
        <dbReference type="SAM" id="MobiDB-lite"/>
    </source>
</evidence>
<keyword evidence="3" id="KW-0812">Transmembrane</keyword>
<evidence type="ECO:0000313" key="5">
    <source>
        <dbReference type="Proteomes" id="UP000250918"/>
    </source>
</evidence>
<dbReference type="AlphaFoldDB" id="A0A855X835"/>
<accession>A0A855X835</accession>
<dbReference type="EMBL" id="PQAP01000054">
    <property type="protein sequence ID" value="PWB73443.1"/>
    <property type="molecule type" value="Genomic_DNA"/>
</dbReference>
<organism evidence="4 5">
    <name type="scientific">candidate division GN15 bacterium</name>
    <dbReference type="NCBI Taxonomy" id="2072418"/>
    <lineage>
        <taxon>Bacteria</taxon>
        <taxon>candidate division GN15</taxon>
    </lineage>
</organism>
<feature type="transmembrane region" description="Helical" evidence="3">
    <location>
        <begin position="12"/>
        <end position="31"/>
    </location>
</feature>
<evidence type="ECO:0000256" key="3">
    <source>
        <dbReference type="SAM" id="Phobius"/>
    </source>
</evidence>
<feature type="region of interest" description="Disordered" evidence="2">
    <location>
        <begin position="622"/>
        <end position="645"/>
    </location>
</feature>
<dbReference type="Proteomes" id="UP000250918">
    <property type="component" value="Unassembled WGS sequence"/>
</dbReference>
<name>A0A855X835_9BACT</name>
<evidence type="ECO:0000313" key="4">
    <source>
        <dbReference type="EMBL" id="PWB73443.1"/>
    </source>
</evidence>
<reference evidence="4 5" key="1">
    <citation type="journal article" date="2018" name="ISME J.">
        <title>A methanotrophic archaeon couples anaerobic oxidation of methane to Fe(III) reduction.</title>
        <authorList>
            <person name="Cai C."/>
            <person name="Leu A.O."/>
            <person name="Xie G.J."/>
            <person name="Guo J."/>
            <person name="Feng Y."/>
            <person name="Zhao J.X."/>
            <person name="Tyson G.W."/>
            <person name="Yuan Z."/>
            <person name="Hu S."/>
        </authorList>
    </citation>
    <scope>NUCLEOTIDE SEQUENCE [LARGE SCALE GENOMIC DNA]</scope>
    <source>
        <strain evidence="4">FeB_12</strain>
    </source>
</reference>
<feature type="coiled-coil region" evidence="1">
    <location>
        <begin position="805"/>
        <end position="860"/>
    </location>
</feature>
<feature type="compositionally biased region" description="Low complexity" evidence="2">
    <location>
        <begin position="622"/>
        <end position="639"/>
    </location>
</feature>
<proteinExistence type="predicted"/>
<sequence length="997" mass="112196">VSFHPVLKTGRLFGVAAVLGLLLLLLVPGFFSRSFEVYSNPTTEIAPPLAYKMAVVPGSCEWTKYQDLTFGAAVIGYRLPDKAVINYRLADGSWQKLPVDLKTARHLTSSSGDSVAATMTLRQINKSLEYYVEAGRLKTETYQIDVVDRPRVSNITVSVFYPSYTGLPPTTVSENNGSFSAVVGSRATLQVESSLPVVKAELVFDDSSRVPLTMRGKTGEASLIVQKTQSYHIDLQDHLGKSNPDPIEYYVTAVPDEYPVVDVLYPGFDANLTDEMILPLKVHISDDYGFSSLVMKYTLVTHSGKSGENVAVIHYSDSIKTEGDVEFRWDMDKLNMFPGDYIQYFFEVADNDRISGPKISRSRQYIARVPSLEEIVAQAENEGKERISTTEQLLQTGRDLVERMKSAARKLQAQNQQSNKADWQQQKELESIAQKNDSMLQQIDKMAQRMDSSLNNMQENALLSREIMEKMQQVQKLFEEVATPEMREAQKKLMEALQKMDRQQLQDAMKNFELSQKEMLERLERTLALLKRLQVDQKMEAMVRQAEQMVQRQEANNKATDSAKSEQLPQIAKPEDEVKDAMDKLQQDAQELQQMMKDAKMDQMQEAQKFLDAVQKNDAAQNMQNMSQSLKQQQQQNAQKEGKTASQKLNAMLGEMQQQQMAMRGGDDEAVKRAMKRAIEDANQLSQDQEELLKQAAGMDPNSIVMRDMAVNQQDLASACEGLTNSISDLGKKSPFIAAELRALLQTTTQNMQTAIDDFEGRRGAPAIDNQRQAMTGLNRASMRLLDALEQQSQCQKASQCSNPMQQLESLCNKQNKLNQQTQGQCNNPGSKMGEGREMLQRLAGEQGSIRKSLEQLQQEFGSSRQILGRLDDIAKEMKEVEEDMSNGTAGEETTARQLKIYSRMLEASRSLQRKDFTDQRKATTATQQPVFIPPSLTSDLLNDRTRFEDRLRQFLGDNYPPQYEEQIKAYFRALLQTESPSATPAASPTPSGVPQP</sequence>
<keyword evidence="1" id="KW-0175">Coiled coil</keyword>
<comment type="caution">
    <text evidence="4">The sequence shown here is derived from an EMBL/GenBank/DDBJ whole genome shotgun (WGS) entry which is preliminary data.</text>
</comment>
<keyword evidence="3" id="KW-0472">Membrane</keyword>
<protein>
    <recommendedName>
        <fullName evidence="6">DUF4175 family protein</fullName>
    </recommendedName>
</protein>
<feature type="non-terminal residue" evidence="4">
    <location>
        <position position="1"/>
    </location>
</feature>
<evidence type="ECO:0000256" key="1">
    <source>
        <dbReference type="SAM" id="Coils"/>
    </source>
</evidence>